<gene>
    <name evidence="1" type="ORF">KI659_04645</name>
</gene>
<proteinExistence type="predicted"/>
<evidence type="ECO:0008006" key="3">
    <source>
        <dbReference type="Google" id="ProtNLM"/>
    </source>
</evidence>
<comment type="caution">
    <text evidence="1">The sequence shown here is derived from an EMBL/GenBank/DDBJ whole genome shotgun (WGS) entry which is preliminary data.</text>
</comment>
<dbReference type="Gene3D" id="3.40.50.12370">
    <property type="match status" value="1"/>
</dbReference>
<dbReference type="RefSeq" id="WP_213944157.1">
    <property type="nucleotide sequence ID" value="NZ_JAHCMY010000001.1"/>
</dbReference>
<reference evidence="1 2" key="1">
    <citation type="submission" date="2021-05" db="EMBL/GenBank/DDBJ databases">
        <authorList>
            <person name="Zhang Z.D."/>
            <person name="Osman G."/>
        </authorList>
    </citation>
    <scope>NUCLEOTIDE SEQUENCE [LARGE SCALE GENOMIC DNA]</scope>
    <source>
        <strain evidence="1 2">KCTC 32217</strain>
    </source>
</reference>
<evidence type="ECO:0000313" key="1">
    <source>
        <dbReference type="EMBL" id="MBS9523301.1"/>
    </source>
</evidence>
<dbReference type="AlphaFoldDB" id="A0AAP2CHG0"/>
<accession>A0AAP2CHG0</accession>
<dbReference type="Proteomes" id="UP001319104">
    <property type="component" value="Unassembled WGS sequence"/>
</dbReference>
<protein>
    <recommendedName>
        <fullName evidence="3">Universal stress protein</fullName>
    </recommendedName>
</protein>
<dbReference type="EMBL" id="JAHCMY010000001">
    <property type="protein sequence ID" value="MBS9523301.1"/>
    <property type="molecule type" value="Genomic_DNA"/>
</dbReference>
<organism evidence="1 2">
    <name type="scientific">Litoribacter ruber</name>
    <dbReference type="NCBI Taxonomy" id="702568"/>
    <lineage>
        <taxon>Bacteria</taxon>
        <taxon>Pseudomonadati</taxon>
        <taxon>Bacteroidota</taxon>
        <taxon>Cytophagia</taxon>
        <taxon>Cytophagales</taxon>
        <taxon>Cyclobacteriaceae</taxon>
        <taxon>Litoribacter</taxon>
    </lineage>
</organism>
<keyword evidence="2" id="KW-1185">Reference proteome</keyword>
<name>A0AAP2CHG0_9BACT</name>
<evidence type="ECO:0000313" key="2">
    <source>
        <dbReference type="Proteomes" id="UP001319104"/>
    </source>
</evidence>
<sequence>MNRIKIIIGFGGKLDHKEIDFIFKLIPREEVLFVGAVVNDLIGGSELPPCQSGKCDKDACRQKKENEARKSWYRYFGENCKKSHCKYTIHKEDGCSSTELMRETHYADLMIINQETYRGQVKNEAGDQVPFRSLLTQSGCPVLVIPANTMEIDQVVMTFDGSTRAMHGIKQFSYLLSELGQNLPVTVLTTYCEEGPSAMEEKLFIEYLKQHFHNLALHKLSDETEHTIYTAVGLNSNTLMVVNNPSPENLTVLGNLLNSDDSIVPFKLYTQTV</sequence>